<dbReference type="RefSeq" id="WP_036438939.1">
    <property type="nucleotide sequence ID" value="NZ_CP033021.1"/>
</dbReference>
<evidence type="ECO:0000313" key="4">
    <source>
        <dbReference type="Proteomes" id="UP000029712"/>
    </source>
</evidence>
<dbReference type="Pfam" id="PF08903">
    <property type="entry name" value="DUF1846"/>
    <property type="match status" value="1"/>
</dbReference>
<name>A0A454C995_METHO</name>
<reference evidence="3 4" key="1">
    <citation type="submission" date="2014-08" db="EMBL/GenBank/DDBJ databases">
        <authorList>
            <person name="Kuleshov K."/>
            <person name="Dedkov V."/>
            <person name="Markelov M."/>
            <person name="Pimkina E."/>
        </authorList>
    </citation>
    <scope>NUCLEOTIDE SEQUENCE [LARGE SCALE GENOMIC DNA]</scope>
    <source>
        <strain evidence="4">TOA</strain>
    </source>
</reference>
<gene>
    <name evidence="3" type="ORF">KN71_000955</name>
</gene>
<dbReference type="EMBL" id="CP033021">
    <property type="protein sequence ID" value="AYN65274.1"/>
    <property type="molecule type" value="Genomic_DNA"/>
</dbReference>
<feature type="domain" description="DUF1846" evidence="1">
    <location>
        <begin position="3"/>
        <end position="333"/>
    </location>
</feature>
<dbReference type="Gene3D" id="3.10.630.10">
    <property type="entry name" value="dip2346 domain like"/>
    <property type="match status" value="1"/>
</dbReference>
<protein>
    <submittedName>
        <fullName evidence="3">DUF1846 family protein</fullName>
    </submittedName>
</protein>
<organism evidence="3 4">
    <name type="scientific">Metamycoplasma hominis</name>
    <name type="common">Mycoplasma hominis</name>
    <dbReference type="NCBI Taxonomy" id="2098"/>
    <lineage>
        <taxon>Bacteria</taxon>
        <taxon>Bacillati</taxon>
        <taxon>Mycoplasmatota</taxon>
        <taxon>Mycoplasmoidales</taxon>
        <taxon>Metamycoplasmataceae</taxon>
        <taxon>Metamycoplasma</taxon>
    </lineage>
</organism>
<sequence>MTAFNLKKYFELQTIEIKNRIKQFNNKLYLEFGGKIFDDLHASRVLPGFLSDSKLQLLLKLKNEAEIVVVISANDIENNKLRGDLGIKYEDDVLRLIDNFKSYDLIVNNVVITQYQSTFRVNKLQNILSEHNINVVKHYKIDDYPNNLDLIVSKNGYGKNETIKTQKPLIVITAPGPGSGKLAVALSELYHDAINNIDSGYAKFETFPVWNLAVDHPLNLAYEAATTDLNDKNKIDPYYLKSRNKIATNYNRDIQAFPILSQIMNKIQKRNIYDSPTSMGVNMVGFCFNNEEEIKQAANKEIIRRYYQSAVAFKKGMVSKSVLIRNANLISKNNIDFSIRPCIEITNKLANQLNMNITTFTLNKNINITGKTSALLGSSSAALLNALKYLANIPKEIHLLSKEAIELVQNLKVNVFKSKNPRLHMNETLIILAMSAKSNQYAKLAYDQLKNLAGIEAHCSAILSMQDIETYNHLNINITQEPKYDNDTLYHK</sequence>
<evidence type="ECO:0000313" key="3">
    <source>
        <dbReference type="EMBL" id="AYN65274.1"/>
    </source>
</evidence>
<dbReference type="OrthoDB" id="9803572at2"/>
<dbReference type="AlphaFoldDB" id="A0A454C995"/>
<dbReference type="Gene3D" id="3.40.140.40">
    <property type="entry name" value="Domain of unknown function (DUF1846), C-terminal subdomain"/>
    <property type="match status" value="1"/>
</dbReference>
<evidence type="ECO:0000259" key="2">
    <source>
        <dbReference type="Pfam" id="PF20921"/>
    </source>
</evidence>
<evidence type="ECO:0000259" key="1">
    <source>
        <dbReference type="Pfam" id="PF08903"/>
    </source>
</evidence>
<reference evidence="3 4" key="2">
    <citation type="submission" date="2018-10" db="EMBL/GenBank/DDBJ databases">
        <title>Detection and isolation of Mycoplasma hominis as a predominant microorganism from pelvic cavity of patient with salpingitis and tubo-ovarian abscess.</title>
        <authorList>
            <person name="Guschin A.E."/>
            <person name="Khayrullina G.A."/>
            <person name="Rakovskaya I.V."/>
            <person name="Shelenkov A.A."/>
            <person name="Shagin D.A."/>
        </authorList>
    </citation>
    <scope>NUCLEOTIDE SEQUENCE [LARGE SCALE GENOMIC DNA]</scope>
    <source>
        <strain evidence="4">TOA</strain>
    </source>
</reference>
<dbReference type="NCBIfam" id="NF010184">
    <property type="entry name" value="PRK13663.1"/>
    <property type="match status" value="1"/>
</dbReference>
<proteinExistence type="predicted"/>
<dbReference type="InterPro" id="IPR048441">
    <property type="entry name" value="DUF1846_C"/>
</dbReference>
<dbReference type="Proteomes" id="UP000029712">
    <property type="component" value="Chromosome"/>
</dbReference>
<dbReference type="Pfam" id="PF20921">
    <property type="entry name" value="DUF1846_C"/>
    <property type="match status" value="1"/>
</dbReference>
<feature type="domain" description="DUF1846" evidence="2">
    <location>
        <begin position="340"/>
        <end position="490"/>
    </location>
</feature>
<accession>A0A454C995</accession>
<dbReference type="Gene3D" id="1.20.1570.10">
    <property type="entry name" value="dip2346 domain like"/>
    <property type="match status" value="1"/>
</dbReference>
<dbReference type="InterPro" id="IPR048496">
    <property type="entry name" value="DUF1846_N"/>
</dbReference>